<gene>
    <name evidence="2" type="ordered locus">Veis_2973</name>
</gene>
<dbReference type="STRING" id="391735.Veis_2973"/>
<accession>A1WM50</accession>
<dbReference type="EMBL" id="CP000542">
    <property type="protein sequence ID" value="ABM58707.1"/>
    <property type="molecule type" value="Genomic_DNA"/>
</dbReference>
<evidence type="ECO:0000313" key="3">
    <source>
        <dbReference type="Proteomes" id="UP000000374"/>
    </source>
</evidence>
<name>A1WM50_VEREI</name>
<dbReference type="InterPro" id="IPR050259">
    <property type="entry name" value="SDR"/>
</dbReference>
<dbReference type="Gene3D" id="3.40.50.720">
    <property type="entry name" value="NAD(P)-binding Rossmann-like Domain"/>
    <property type="match status" value="1"/>
</dbReference>
<dbReference type="AlphaFoldDB" id="A1WM50"/>
<dbReference type="KEGG" id="vei:Veis_2973"/>
<dbReference type="Proteomes" id="UP000000374">
    <property type="component" value="Chromosome"/>
</dbReference>
<dbReference type="HOGENOM" id="CLU_1668668_0_0_4"/>
<keyword evidence="3" id="KW-1185">Reference proteome</keyword>
<dbReference type="PANTHER" id="PTHR42879:SF2">
    <property type="entry name" value="3-OXOACYL-[ACYL-CARRIER-PROTEIN] REDUCTASE FABG"/>
    <property type="match status" value="1"/>
</dbReference>
<evidence type="ECO:0000313" key="2">
    <source>
        <dbReference type="EMBL" id="ABM58707.1"/>
    </source>
</evidence>
<dbReference type="SUPFAM" id="SSF51735">
    <property type="entry name" value="NAD(P)-binding Rossmann-fold domains"/>
    <property type="match status" value="1"/>
</dbReference>
<organism evidence="2 3">
    <name type="scientific">Verminephrobacter eiseniae (strain EF01-2)</name>
    <dbReference type="NCBI Taxonomy" id="391735"/>
    <lineage>
        <taxon>Bacteria</taxon>
        <taxon>Pseudomonadati</taxon>
        <taxon>Pseudomonadota</taxon>
        <taxon>Betaproteobacteria</taxon>
        <taxon>Burkholderiales</taxon>
        <taxon>Comamonadaceae</taxon>
        <taxon>Verminephrobacter</taxon>
    </lineage>
</organism>
<dbReference type="OrthoDB" id="9786435at2"/>
<proteinExistence type="inferred from homology"/>
<dbReference type="GeneID" id="76461450"/>
<sequence length="158" mass="16009">MKGKTALVTGSAGGLGLSIVRGLAAAGCNVVLHGLDPVATMHARCAGLAQAHGVRVDYRHADLAEPHAIASMVRGIADSTGGIDILVNDAVVRHMALIDGYPVQHRGMALAINLTTKTAPPGLTRAVAVEAASDGITCNADRPADSALTSARSLCTEP</sequence>
<evidence type="ECO:0000256" key="1">
    <source>
        <dbReference type="ARBA" id="ARBA00006484"/>
    </source>
</evidence>
<dbReference type="PANTHER" id="PTHR42879">
    <property type="entry name" value="3-OXOACYL-(ACYL-CARRIER-PROTEIN) REDUCTASE"/>
    <property type="match status" value="1"/>
</dbReference>
<protein>
    <submittedName>
        <fullName evidence="2">Short-chain dehydrogenase/reductase SDR</fullName>
    </submittedName>
</protein>
<dbReference type="InterPro" id="IPR002347">
    <property type="entry name" value="SDR_fam"/>
</dbReference>
<dbReference type="RefSeq" id="WP_011810703.1">
    <property type="nucleotide sequence ID" value="NC_008786.1"/>
</dbReference>
<dbReference type="Pfam" id="PF00106">
    <property type="entry name" value="adh_short"/>
    <property type="match status" value="1"/>
</dbReference>
<dbReference type="PRINTS" id="PR00081">
    <property type="entry name" value="GDHRDH"/>
</dbReference>
<comment type="similarity">
    <text evidence="1">Belongs to the short-chain dehydrogenases/reductases (SDR) family.</text>
</comment>
<dbReference type="eggNOG" id="COG0300">
    <property type="taxonomic scope" value="Bacteria"/>
</dbReference>
<dbReference type="InterPro" id="IPR036291">
    <property type="entry name" value="NAD(P)-bd_dom_sf"/>
</dbReference>
<reference evidence="3" key="1">
    <citation type="submission" date="2006-12" db="EMBL/GenBank/DDBJ databases">
        <title>Complete sequence of chromosome 1 of Verminephrobacter eiseniae EF01-2.</title>
        <authorList>
            <person name="Copeland A."/>
            <person name="Lucas S."/>
            <person name="Lapidus A."/>
            <person name="Barry K."/>
            <person name="Detter J.C."/>
            <person name="Glavina del Rio T."/>
            <person name="Dalin E."/>
            <person name="Tice H."/>
            <person name="Pitluck S."/>
            <person name="Chertkov O."/>
            <person name="Brettin T."/>
            <person name="Bruce D."/>
            <person name="Han C."/>
            <person name="Tapia R."/>
            <person name="Gilna P."/>
            <person name="Schmutz J."/>
            <person name="Larimer F."/>
            <person name="Land M."/>
            <person name="Hauser L."/>
            <person name="Kyrpides N."/>
            <person name="Kim E."/>
            <person name="Stahl D."/>
            <person name="Richardson P."/>
        </authorList>
    </citation>
    <scope>NUCLEOTIDE SEQUENCE [LARGE SCALE GENOMIC DNA]</scope>
    <source>
        <strain evidence="3">EF01-2</strain>
    </source>
</reference>